<feature type="compositionally biased region" description="Basic and acidic residues" evidence="1">
    <location>
        <begin position="10"/>
        <end position="36"/>
    </location>
</feature>
<sequence>MGRGNYEGKGVVEEGQVQRDEGRGGPSETRGKVMGREEDENERGSWSNNVGWMSCGEDEYKLGRRKETGIVGEKKKTREENHTLTL</sequence>
<keyword evidence="3" id="KW-1185">Reference proteome</keyword>
<proteinExistence type="predicted"/>
<dbReference type="EMBL" id="JAWZYT010004898">
    <property type="protein sequence ID" value="KAK4292206.1"/>
    <property type="molecule type" value="Genomic_DNA"/>
</dbReference>
<feature type="region of interest" description="Disordered" evidence="1">
    <location>
        <begin position="1"/>
        <end position="54"/>
    </location>
</feature>
<protein>
    <submittedName>
        <fullName evidence="2">Uncharacterized protein</fullName>
    </submittedName>
</protein>
<evidence type="ECO:0000256" key="1">
    <source>
        <dbReference type="SAM" id="MobiDB-lite"/>
    </source>
</evidence>
<dbReference type="Proteomes" id="UP001292094">
    <property type="component" value="Unassembled WGS sequence"/>
</dbReference>
<dbReference type="AlphaFoldDB" id="A0AAE1TP35"/>
<evidence type="ECO:0000313" key="2">
    <source>
        <dbReference type="EMBL" id="KAK4292206.1"/>
    </source>
</evidence>
<organism evidence="2 3">
    <name type="scientific">Petrolisthes manimaculis</name>
    <dbReference type="NCBI Taxonomy" id="1843537"/>
    <lineage>
        <taxon>Eukaryota</taxon>
        <taxon>Metazoa</taxon>
        <taxon>Ecdysozoa</taxon>
        <taxon>Arthropoda</taxon>
        <taxon>Crustacea</taxon>
        <taxon>Multicrustacea</taxon>
        <taxon>Malacostraca</taxon>
        <taxon>Eumalacostraca</taxon>
        <taxon>Eucarida</taxon>
        <taxon>Decapoda</taxon>
        <taxon>Pleocyemata</taxon>
        <taxon>Anomura</taxon>
        <taxon>Galatheoidea</taxon>
        <taxon>Porcellanidae</taxon>
        <taxon>Petrolisthes</taxon>
    </lineage>
</organism>
<accession>A0AAE1TP35</accession>
<reference evidence="2" key="1">
    <citation type="submission" date="2023-11" db="EMBL/GenBank/DDBJ databases">
        <title>Genome assemblies of two species of porcelain crab, Petrolisthes cinctipes and Petrolisthes manimaculis (Anomura: Porcellanidae).</title>
        <authorList>
            <person name="Angst P."/>
        </authorList>
    </citation>
    <scope>NUCLEOTIDE SEQUENCE</scope>
    <source>
        <strain evidence="2">PB745_02</strain>
        <tissue evidence="2">Gill</tissue>
    </source>
</reference>
<gene>
    <name evidence="2" type="ORF">Pmani_035002</name>
</gene>
<evidence type="ECO:0000313" key="3">
    <source>
        <dbReference type="Proteomes" id="UP001292094"/>
    </source>
</evidence>
<comment type="caution">
    <text evidence="2">The sequence shown here is derived from an EMBL/GenBank/DDBJ whole genome shotgun (WGS) entry which is preliminary data.</text>
</comment>
<name>A0AAE1TP35_9EUCA</name>